<organism evidence="1 2">
    <name type="scientific">Bifidobacterium callitrichidarum</name>
    <dbReference type="NCBI Taxonomy" id="2052941"/>
    <lineage>
        <taxon>Bacteria</taxon>
        <taxon>Bacillati</taxon>
        <taxon>Actinomycetota</taxon>
        <taxon>Actinomycetes</taxon>
        <taxon>Bifidobacteriales</taxon>
        <taxon>Bifidobacteriaceae</taxon>
        <taxon>Bifidobacterium</taxon>
    </lineage>
</organism>
<gene>
    <name evidence="1" type="ORF">DF196_11840</name>
</gene>
<keyword evidence="2" id="KW-1185">Reference proteome</keyword>
<evidence type="ECO:0000313" key="1">
    <source>
        <dbReference type="EMBL" id="PWG62643.1"/>
    </source>
</evidence>
<dbReference type="Proteomes" id="UP000245876">
    <property type="component" value="Unassembled WGS sequence"/>
</dbReference>
<sequence length="93" mass="11104">MINNQPLFKLEELEDSVLYDLFYEAGTILGGKLFKLRQEAKAAGNLQLAEDYRNEAREMRRIRESIASNDRESQIRYKNQWDKRAQELREQRP</sequence>
<evidence type="ECO:0000313" key="2">
    <source>
        <dbReference type="Proteomes" id="UP000245876"/>
    </source>
</evidence>
<dbReference type="EMBL" id="QFFM01000033">
    <property type="protein sequence ID" value="PWG62643.1"/>
    <property type="molecule type" value="Genomic_DNA"/>
</dbReference>
<protein>
    <submittedName>
        <fullName evidence="1">Uncharacterized protein</fullName>
    </submittedName>
</protein>
<comment type="caution">
    <text evidence="1">The sequence shown here is derived from an EMBL/GenBank/DDBJ whole genome shotgun (WGS) entry which is preliminary data.</text>
</comment>
<reference evidence="1 2" key="1">
    <citation type="journal article" date="2018" name="Int. J. Syst. Evol. Microbiol.">
        <title>Bifidobacterium callitrichidarum sp. nov. from the faeces of the emperor tamarin (Saguinus imperator).</title>
        <authorList>
            <person name="Modesto M."/>
            <person name="Michelini S."/>
            <person name="Sansosti M.C."/>
            <person name="De Filippo C."/>
            <person name="Cavalieri D."/>
            <person name="Qvirist L."/>
            <person name="Andlid T."/>
            <person name="Spiezio C."/>
            <person name="Sandri C."/>
            <person name="Pascarelli S."/>
            <person name="Sgorbati B."/>
            <person name="Mattarelli P."/>
        </authorList>
    </citation>
    <scope>NUCLEOTIDE SEQUENCE [LARGE SCALE GENOMIC DNA]</scope>
    <source>
        <strain evidence="1 2">TRI 5</strain>
    </source>
</reference>
<dbReference type="AlphaFoldDB" id="A0A2U2N0R1"/>
<accession>A0A2U2N0R1</accession>
<name>A0A2U2N0R1_9BIFI</name>
<dbReference type="RefSeq" id="WP_109058009.1">
    <property type="nucleotide sequence ID" value="NZ_QFFM01000033.1"/>
</dbReference>
<dbReference type="OrthoDB" id="3257531at2"/>
<proteinExistence type="predicted"/>